<feature type="domain" description="BTB" evidence="3">
    <location>
        <begin position="124"/>
        <end position="194"/>
    </location>
</feature>
<evidence type="ECO:0000256" key="1">
    <source>
        <dbReference type="ARBA" id="ARBA00002668"/>
    </source>
</evidence>
<dbReference type="CDD" id="cd18186">
    <property type="entry name" value="BTB_POZ_ZBTB_KLHL-like"/>
    <property type="match status" value="1"/>
</dbReference>
<keyword evidence="5" id="KW-1185">Reference proteome</keyword>
<dbReference type="PROSITE" id="PS50097">
    <property type="entry name" value="BTB"/>
    <property type="match status" value="1"/>
</dbReference>
<evidence type="ECO:0000313" key="5">
    <source>
        <dbReference type="Proteomes" id="UP001227230"/>
    </source>
</evidence>
<name>A0ABY9DEL6_VITVI</name>
<dbReference type="PANTHER" id="PTHR47274:SF1">
    <property type="entry name" value="BTB_POZ DOMAIN CONTAINING PROTEIN, EXPRESSED"/>
    <property type="match status" value="1"/>
</dbReference>
<dbReference type="Pfam" id="PF00651">
    <property type="entry name" value="BTB"/>
    <property type="match status" value="1"/>
</dbReference>
<dbReference type="Gene3D" id="3.30.710.10">
    <property type="entry name" value="Potassium Channel Kv1.1, Chain A"/>
    <property type="match status" value="1"/>
</dbReference>
<dbReference type="Proteomes" id="UP001227230">
    <property type="component" value="Chromosome 15"/>
</dbReference>
<dbReference type="PANTHER" id="PTHR47274">
    <property type="entry name" value="BTB/POZ DOMAIN CONTAINING PROTEIN, EXPRESSED-RELATED"/>
    <property type="match status" value="1"/>
</dbReference>
<sequence>MGSLVSLTLFLRRAYPLRLQWCSLRSHGCGRQQQPAQGLRRVEFEDGDCDVRSMHIRKASSTDRLTDPVLDHEDSLQVQLGASYNSVFFNGDKMSVRSLLEEELNEKLSFLGGLAAAFRDQVHTDIEVKPGHNGPSLFAHRALLAARSEIFKNMLDTDGCKVAPRNAITLPELNHEELDSLLEFLYSGAMTAGQAYEAMNNAGYPDSDMIVIQRQQCTLPTLHQPNQQMSLLQRRSQAACQCKYPFLEFLNQEPAVLIPCPMGTVPLVD</sequence>
<organism evidence="4 5">
    <name type="scientific">Vitis vinifera</name>
    <name type="common">Grape</name>
    <dbReference type="NCBI Taxonomy" id="29760"/>
    <lineage>
        <taxon>Eukaryota</taxon>
        <taxon>Viridiplantae</taxon>
        <taxon>Streptophyta</taxon>
        <taxon>Embryophyta</taxon>
        <taxon>Tracheophyta</taxon>
        <taxon>Spermatophyta</taxon>
        <taxon>Magnoliopsida</taxon>
        <taxon>eudicotyledons</taxon>
        <taxon>Gunneridae</taxon>
        <taxon>Pentapetalae</taxon>
        <taxon>rosids</taxon>
        <taxon>Vitales</taxon>
        <taxon>Vitaceae</taxon>
        <taxon>Viteae</taxon>
        <taxon>Vitis</taxon>
    </lineage>
</organism>
<dbReference type="SUPFAM" id="SSF54695">
    <property type="entry name" value="POZ domain"/>
    <property type="match status" value="1"/>
</dbReference>
<gene>
    <name evidence="4" type="ORF">VitviT2T_023169</name>
</gene>
<evidence type="ECO:0000259" key="3">
    <source>
        <dbReference type="PROSITE" id="PS50097"/>
    </source>
</evidence>
<dbReference type="InterPro" id="IPR000210">
    <property type="entry name" value="BTB/POZ_dom"/>
</dbReference>
<dbReference type="InterPro" id="IPR044784">
    <property type="entry name" value="At1g01640-like"/>
</dbReference>
<proteinExistence type="predicted"/>
<evidence type="ECO:0000313" key="4">
    <source>
        <dbReference type="EMBL" id="WKA05189.1"/>
    </source>
</evidence>
<dbReference type="InterPro" id="IPR011333">
    <property type="entry name" value="SKP1/BTB/POZ_sf"/>
</dbReference>
<comment type="pathway">
    <text evidence="2">Protein modification; protein ubiquitination.</text>
</comment>
<protein>
    <recommendedName>
        <fullName evidence="3">BTB domain-containing protein</fullName>
    </recommendedName>
</protein>
<accession>A0ABY9DEL6</accession>
<evidence type="ECO:0000256" key="2">
    <source>
        <dbReference type="ARBA" id="ARBA00004906"/>
    </source>
</evidence>
<comment type="function">
    <text evidence="1">May act as a substrate-specific adapter of an E3 ubiquitin-protein ligase complex (CUL3-RBX1-BTB) which mediates the ubiquitination and subsequent proteasomal degradation of target proteins.</text>
</comment>
<reference evidence="4 5" key="1">
    <citation type="journal article" date="2023" name="Hortic Res">
        <title>The complete reference genome for grapevine (Vitis vinifera L.) genetics and breeding.</title>
        <authorList>
            <person name="Shi X."/>
            <person name="Cao S."/>
            <person name="Wang X."/>
            <person name="Huang S."/>
            <person name="Wang Y."/>
            <person name="Liu Z."/>
            <person name="Liu W."/>
            <person name="Leng X."/>
            <person name="Peng Y."/>
            <person name="Wang N."/>
            <person name="Wang Y."/>
            <person name="Ma Z."/>
            <person name="Xu X."/>
            <person name="Zhang F."/>
            <person name="Xue H."/>
            <person name="Zhong H."/>
            <person name="Wang Y."/>
            <person name="Zhang K."/>
            <person name="Velt A."/>
            <person name="Avia K."/>
            <person name="Holtgrawe D."/>
            <person name="Grimplet J."/>
            <person name="Matus J.T."/>
            <person name="Ware D."/>
            <person name="Wu X."/>
            <person name="Wang H."/>
            <person name="Liu C."/>
            <person name="Fang Y."/>
            <person name="Rustenholz C."/>
            <person name="Cheng Z."/>
            <person name="Xiao H."/>
            <person name="Zhou Y."/>
        </authorList>
    </citation>
    <scope>NUCLEOTIDE SEQUENCE [LARGE SCALE GENOMIC DNA]</scope>
    <source>
        <strain evidence="5">cv. Pinot noir / PN40024</strain>
        <tissue evidence="4">Leaf</tissue>
    </source>
</reference>
<dbReference type="EMBL" id="CP126662">
    <property type="protein sequence ID" value="WKA05189.1"/>
    <property type="molecule type" value="Genomic_DNA"/>
</dbReference>